<organism evidence="1">
    <name type="scientific">Ralstonia solanacearum</name>
    <name type="common">Pseudomonas solanacearum</name>
    <dbReference type="NCBI Taxonomy" id="305"/>
    <lineage>
        <taxon>Bacteria</taxon>
        <taxon>Pseudomonadati</taxon>
        <taxon>Pseudomonadota</taxon>
        <taxon>Betaproteobacteria</taxon>
        <taxon>Burkholderiales</taxon>
        <taxon>Burkholderiaceae</taxon>
        <taxon>Ralstonia</taxon>
        <taxon>Ralstonia solanacearum species complex</taxon>
    </lineage>
</organism>
<gene>
    <name evidence="1" type="ORF">RUN39_v1_260025</name>
</gene>
<protein>
    <submittedName>
        <fullName evidence="1">Uncharacterized protein</fullName>
    </submittedName>
</protein>
<evidence type="ECO:0000313" key="1">
    <source>
        <dbReference type="EMBL" id="CUV11878.1"/>
    </source>
</evidence>
<dbReference type="EMBL" id="LN899819">
    <property type="protein sequence ID" value="CUV11878.1"/>
    <property type="molecule type" value="Genomic_DNA"/>
</dbReference>
<accession>A0A0S4TPH9</accession>
<proteinExistence type="predicted"/>
<dbReference type="AlphaFoldDB" id="A0A0S4TPH9"/>
<name>A0A0S4TPH9_RALSL</name>
<reference evidence="1" key="1">
    <citation type="submission" date="2015-10" db="EMBL/GenBank/DDBJ databases">
        <authorList>
            <person name="Gilbert D.G."/>
        </authorList>
    </citation>
    <scope>NUCLEOTIDE SEQUENCE</scope>
    <source>
        <strain evidence="1">Phyl III-seqv23</strain>
    </source>
</reference>
<sequence length="172" mass="19423">MSDTPIAQRHRSIRRFWNPVESRYRMYERPPIIEVLCDRCGHPLVFHPAPIPTHCHDSESGTNEVLRGEVGGIIAGRGACGNCGSVSGSTQWPEAARIKISVPEGILWSWNTEQLLAIRALVAGDKVSLRRLLLTDWRLARVVGRIPKFATLKRNRVRILRSIDTLLRARID</sequence>